<accession>A0ACB8SG50</accession>
<evidence type="ECO:0000313" key="1">
    <source>
        <dbReference type="EMBL" id="KAI0055015.1"/>
    </source>
</evidence>
<comment type="caution">
    <text evidence="1">The sequence shown here is derived from an EMBL/GenBank/DDBJ whole genome shotgun (WGS) entry which is preliminary data.</text>
</comment>
<keyword evidence="2" id="KW-1185">Reference proteome</keyword>
<protein>
    <submittedName>
        <fullName evidence="1">Uncharacterized protein</fullName>
    </submittedName>
</protein>
<dbReference type="Proteomes" id="UP000814140">
    <property type="component" value="Unassembled WGS sequence"/>
</dbReference>
<reference evidence="1" key="2">
    <citation type="journal article" date="2022" name="New Phytol.">
        <title>Evolutionary transition to the ectomycorrhizal habit in the genomes of a hyperdiverse lineage of mushroom-forming fungi.</title>
        <authorList>
            <person name="Looney B."/>
            <person name="Miyauchi S."/>
            <person name="Morin E."/>
            <person name="Drula E."/>
            <person name="Courty P.E."/>
            <person name="Kohler A."/>
            <person name="Kuo A."/>
            <person name="LaButti K."/>
            <person name="Pangilinan J."/>
            <person name="Lipzen A."/>
            <person name="Riley R."/>
            <person name="Andreopoulos W."/>
            <person name="He G."/>
            <person name="Johnson J."/>
            <person name="Nolan M."/>
            <person name="Tritt A."/>
            <person name="Barry K.W."/>
            <person name="Grigoriev I.V."/>
            <person name="Nagy L.G."/>
            <person name="Hibbett D."/>
            <person name="Henrissat B."/>
            <person name="Matheny P.B."/>
            <person name="Labbe J."/>
            <person name="Martin F.M."/>
        </authorList>
    </citation>
    <scope>NUCLEOTIDE SEQUENCE</scope>
    <source>
        <strain evidence="1">HHB10654</strain>
    </source>
</reference>
<organism evidence="1 2">
    <name type="scientific">Artomyces pyxidatus</name>
    <dbReference type="NCBI Taxonomy" id="48021"/>
    <lineage>
        <taxon>Eukaryota</taxon>
        <taxon>Fungi</taxon>
        <taxon>Dikarya</taxon>
        <taxon>Basidiomycota</taxon>
        <taxon>Agaricomycotina</taxon>
        <taxon>Agaricomycetes</taxon>
        <taxon>Russulales</taxon>
        <taxon>Auriscalpiaceae</taxon>
        <taxon>Artomyces</taxon>
    </lineage>
</organism>
<dbReference type="EMBL" id="MU277320">
    <property type="protein sequence ID" value="KAI0055015.1"/>
    <property type="molecule type" value="Genomic_DNA"/>
</dbReference>
<sequence>MPPARSSSPHIAPAKPYITPATGGIKPNQVIVISDDEDAASVPPVSRRLFNKGKGRSRAVLEAIDMEREVERLREELNKKQIEALEWKAECIQSAIDAERLREKMNSMPRSIPVSALEDIICCTICCLPMWSPYLLRNCGHTFCQSCLVGWFRTIHQKHLDTTPAYHVELREQLPVVPLPVFTCPLCREPARVRPVRSFLVASAVEVVGQHKGEAAPHEDVVGVEAVREAFYAIKRNIYAEIIIMKSAIVWVRSANSKRDTPGCPFADVPDPTQNRQFDVKRFEIQSGCLESLVNECESLDSGLSKIEEFAQALKFDEEFLRLEAFQDFLSRVLNEAGGLVGRLKKLSSLFMYHFLIIDT</sequence>
<reference evidence="1" key="1">
    <citation type="submission" date="2021-03" db="EMBL/GenBank/DDBJ databases">
        <authorList>
            <consortium name="DOE Joint Genome Institute"/>
            <person name="Ahrendt S."/>
            <person name="Looney B.P."/>
            <person name="Miyauchi S."/>
            <person name="Morin E."/>
            <person name="Drula E."/>
            <person name="Courty P.E."/>
            <person name="Chicoki N."/>
            <person name="Fauchery L."/>
            <person name="Kohler A."/>
            <person name="Kuo A."/>
            <person name="Labutti K."/>
            <person name="Pangilinan J."/>
            <person name="Lipzen A."/>
            <person name="Riley R."/>
            <person name="Andreopoulos W."/>
            <person name="He G."/>
            <person name="Johnson J."/>
            <person name="Barry K.W."/>
            <person name="Grigoriev I.V."/>
            <person name="Nagy L."/>
            <person name="Hibbett D."/>
            <person name="Henrissat B."/>
            <person name="Matheny P.B."/>
            <person name="Labbe J."/>
            <person name="Martin F."/>
        </authorList>
    </citation>
    <scope>NUCLEOTIDE SEQUENCE</scope>
    <source>
        <strain evidence="1">HHB10654</strain>
    </source>
</reference>
<name>A0ACB8SG50_9AGAM</name>
<proteinExistence type="predicted"/>
<evidence type="ECO:0000313" key="2">
    <source>
        <dbReference type="Proteomes" id="UP000814140"/>
    </source>
</evidence>
<gene>
    <name evidence="1" type="ORF">BV25DRAFT_1922182</name>
</gene>